<proteinExistence type="predicted"/>
<dbReference type="EMBL" id="BAABFN010000022">
    <property type="protein sequence ID" value="GAA4320355.1"/>
    <property type="molecule type" value="Genomic_DNA"/>
</dbReference>
<dbReference type="InterPro" id="IPR029068">
    <property type="entry name" value="Glyas_Bleomycin-R_OHBP_Dase"/>
</dbReference>
<protein>
    <submittedName>
        <fullName evidence="2">VOC family protein</fullName>
    </submittedName>
</protein>
<evidence type="ECO:0000313" key="2">
    <source>
        <dbReference type="EMBL" id="GAA4320355.1"/>
    </source>
</evidence>
<comment type="caution">
    <text evidence="2">The sequence shown here is derived from an EMBL/GenBank/DDBJ whole genome shotgun (WGS) entry which is preliminary data.</text>
</comment>
<dbReference type="InterPro" id="IPR037523">
    <property type="entry name" value="VOC_core"/>
</dbReference>
<evidence type="ECO:0000259" key="1">
    <source>
        <dbReference type="PROSITE" id="PS51819"/>
    </source>
</evidence>
<dbReference type="Pfam" id="PF00903">
    <property type="entry name" value="Glyoxalase"/>
    <property type="match status" value="1"/>
</dbReference>
<reference evidence="3" key="1">
    <citation type="journal article" date="2019" name="Int. J. Syst. Evol. Microbiol.">
        <title>The Global Catalogue of Microorganisms (GCM) 10K type strain sequencing project: providing services to taxonomists for standard genome sequencing and annotation.</title>
        <authorList>
            <consortium name="The Broad Institute Genomics Platform"/>
            <consortium name="The Broad Institute Genome Sequencing Center for Infectious Disease"/>
            <person name="Wu L."/>
            <person name="Ma J."/>
        </authorList>
    </citation>
    <scope>NUCLEOTIDE SEQUENCE [LARGE SCALE GENOMIC DNA]</scope>
    <source>
        <strain evidence="3">JCM 17664</strain>
    </source>
</reference>
<sequence length="124" mass="14897">MQHNVTSIRPFIGAADFDESRRFYQELGFTESVISDDMSYFRVTENIGFYLQKYYAKEWVDNTMIFLEVDDAEEYWKKLQELGLHKKYKNVRLTPVKEDYWGKECFLHDPSGILWHFGAFRKDS</sequence>
<feature type="domain" description="VOC" evidence="1">
    <location>
        <begin position="4"/>
        <end position="120"/>
    </location>
</feature>
<accession>A0ABP8GAB1</accession>
<keyword evidence="3" id="KW-1185">Reference proteome</keyword>
<dbReference type="PROSITE" id="PS51819">
    <property type="entry name" value="VOC"/>
    <property type="match status" value="1"/>
</dbReference>
<dbReference type="RefSeq" id="WP_344981727.1">
    <property type="nucleotide sequence ID" value="NZ_BAABFN010000022.1"/>
</dbReference>
<dbReference type="Gene3D" id="3.10.180.10">
    <property type="entry name" value="2,3-Dihydroxybiphenyl 1,2-Dioxygenase, domain 1"/>
    <property type="match status" value="1"/>
</dbReference>
<name>A0ABP8GAB1_9BACT</name>
<dbReference type="SUPFAM" id="SSF54593">
    <property type="entry name" value="Glyoxalase/Bleomycin resistance protein/Dihydroxybiphenyl dioxygenase"/>
    <property type="match status" value="1"/>
</dbReference>
<evidence type="ECO:0000313" key="3">
    <source>
        <dbReference type="Proteomes" id="UP001501207"/>
    </source>
</evidence>
<organism evidence="2 3">
    <name type="scientific">Compostibacter hankyongensis</name>
    <dbReference type="NCBI Taxonomy" id="1007089"/>
    <lineage>
        <taxon>Bacteria</taxon>
        <taxon>Pseudomonadati</taxon>
        <taxon>Bacteroidota</taxon>
        <taxon>Chitinophagia</taxon>
        <taxon>Chitinophagales</taxon>
        <taxon>Chitinophagaceae</taxon>
        <taxon>Compostibacter</taxon>
    </lineage>
</organism>
<dbReference type="Proteomes" id="UP001501207">
    <property type="component" value="Unassembled WGS sequence"/>
</dbReference>
<dbReference type="InterPro" id="IPR004360">
    <property type="entry name" value="Glyas_Fos-R_dOase_dom"/>
</dbReference>
<gene>
    <name evidence="2" type="ORF">GCM10023143_34480</name>
</gene>